<dbReference type="RefSeq" id="XP_013253305.1">
    <property type="nucleotide sequence ID" value="XM_013397851.1"/>
</dbReference>
<evidence type="ECO:0000256" key="2">
    <source>
        <dbReference type="SAM" id="MobiDB-lite"/>
    </source>
</evidence>
<protein>
    <recommendedName>
        <fullName evidence="5">DOT1 domain-containing protein</fullName>
    </recommendedName>
</protein>
<evidence type="ECO:0000313" key="3">
    <source>
        <dbReference type="EMBL" id="CDI76068.1"/>
    </source>
</evidence>
<dbReference type="SUPFAM" id="SSF53335">
    <property type="entry name" value="S-adenosyl-L-methionine-dependent methyltransferases"/>
    <property type="match status" value="1"/>
</dbReference>
<organism evidence="3 4">
    <name type="scientific">Eimeria acervulina</name>
    <name type="common">Coccidian parasite</name>
    <dbReference type="NCBI Taxonomy" id="5801"/>
    <lineage>
        <taxon>Eukaryota</taxon>
        <taxon>Sar</taxon>
        <taxon>Alveolata</taxon>
        <taxon>Apicomplexa</taxon>
        <taxon>Conoidasida</taxon>
        <taxon>Coccidia</taxon>
        <taxon>Eucoccidiorida</taxon>
        <taxon>Eimeriorina</taxon>
        <taxon>Eimeriidae</taxon>
        <taxon>Eimeria</taxon>
    </lineage>
</organism>
<dbReference type="GeneID" id="25269675"/>
<dbReference type="InterPro" id="IPR029063">
    <property type="entry name" value="SAM-dependent_MTases_sf"/>
</dbReference>
<name>U6G9S8_EIMAC</name>
<reference evidence="3" key="1">
    <citation type="submission" date="2013-10" db="EMBL/GenBank/DDBJ databases">
        <title>Genomic analysis of the causative agents of coccidiosis in chickens.</title>
        <authorList>
            <person name="Reid A.J."/>
            <person name="Blake D."/>
            <person name="Billington K."/>
            <person name="Browne H."/>
            <person name="Dunn M."/>
            <person name="Hung S."/>
            <person name="Kawahara F."/>
            <person name="Miranda-Saavedra D."/>
            <person name="Mourier T."/>
            <person name="Nagra H."/>
            <person name="Otto T.D."/>
            <person name="Rawlings N."/>
            <person name="Sanchez A."/>
            <person name="Sanders M."/>
            <person name="Subramaniam C."/>
            <person name="Tay Y."/>
            <person name="Dear P."/>
            <person name="Doerig C."/>
            <person name="Gruber A."/>
            <person name="Parkinson J."/>
            <person name="Shirley M."/>
            <person name="Wan K.L."/>
            <person name="Berriman M."/>
            <person name="Tomley F."/>
            <person name="Pain A."/>
        </authorList>
    </citation>
    <scope>NUCLEOTIDE SEQUENCE [LARGE SCALE GENOMIC DNA]</scope>
    <source>
        <strain evidence="3">Houghton</strain>
    </source>
</reference>
<keyword evidence="1" id="KW-0175">Coiled coil</keyword>
<feature type="region of interest" description="Disordered" evidence="2">
    <location>
        <begin position="70"/>
        <end position="93"/>
    </location>
</feature>
<dbReference type="OMA" id="ECPLADA"/>
<evidence type="ECO:0000313" key="4">
    <source>
        <dbReference type="Proteomes" id="UP000018050"/>
    </source>
</evidence>
<dbReference type="VEuPathDB" id="ToxoDB:EAH_00016050"/>
<evidence type="ECO:0000256" key="1">
    <source>
        <dbReference type="SAM" id="Coils"/>
    </source>
</evidence>
<dbReference type="OrthoDB" id="443402at2759"/>
<gene>
    <name evidence="3" type="ORF">EAH_00016050</name>
</gene>
<sequence>MDGEKDIAAEEAAGEVGVEVAAALGTACRQRIIRMHGTSHRIAPVMPRGAEASALAACNAAPALEGDTAGDVETARASEAAAHQAGKDAQESEVRSFSSSAVAVEVKSLQKKPIMKITTSVEGAYGESSVSSLFKLFSLLNKHFGLNEHSTFLDIGSGSGVPSLAAAAFGCTFTLGLELDSNVYSISVINHLSLVDLLLLQQLYLGVQLNWHHTEEFIDAALSDLCQPIAVSAPGATPRATDHGLVQRGGRGGIGALGGASFVSENREYPDASASSTAAVASTVGAGHAERRLLETTFGFNAAFCVFDCSRLSSLEGISHVFSFDLAMPPWVVAHTVRLFNQSKTTFVFVSFHGDLISSFGMHAILATRLSMRMGTSAESHVGFIYQKVPETEAQQRHQQQRELSSTQQHAVTPLVADSANAAGECNGEDSMQMQKKQLQWQLALLQGKLQELQAQQQQRRRHPSKLQRQRQELLRALEATKQETLQMLQLMLQHQQQGLLLQQQLQLVALLQQQHGECMVTEAKLVEDAARLLEHQHLQEHDELVQQLSLQYWAENKRQQTLLKEATAAVAVEQFSAAGVGRSSALDSKAQQVRRELRDKQRQLQNLELLEWREEQETRRLELRQRQSGLLLHQKSGLESRRCEGSRWLLETAQQHAKDVQQKQRLQLLLLKGIASSRTDRILHSIAAAGRIQQMAQIFVAAVSMLQHPVSRRKATTQQQQQHKMPCCCSGCCYPLYRGCSEQTETAATRVELMSAAHPQQQLLLLRRVFSAFQLDQLLERGSLMQEPQEQAIAAARTEALLVHFRDVNMVGFDRQRHTTGGGAASGKENAAVRMPYQCSCKQQNRCVQLNSSSNGGSSSCTVCIGGAAAALADLLPSIPYSRVHGVELQFCRHGQQQLQRKRLSRPIRRHGPSADSTAAASTTAIVTKLPAGSVPTQYDHRARSGGRVGCDTINSIVVVLPCLSPLCATCCYGDSLLLQLLRCSFPLAVQQQLLQQEVFMQQRMPLITVIDKQEQQQLEQQCMQDWKAAKAANLEPSGVPLAGDQTIFRGGMVECPLADAFDALQLLQQQLQQEQCQPTWMQHGPGSDAVFEMKYLEAAFRSHFDKFLEVQRYRVHLRRPLLSTEHARAPGAAVPPVVGHCDEDDDASCQKRTNFSAIASSSSCKQGCATASSQRQLKRPRRSQLSPALSETSCITGDEAQPAAREQPTAVAGTDFCSACCSEVENPVTISEGTELSEIELEPYEEQLLRICAVAAAKPSRCSCKRALQLLLQQRRLLERHHRDGDKIDYLSVGPPARDDSKWVSKMTSGRQLKCSATVSALSDSDCCSTHSSKCTCTSNSSRGMAGRRLALITVAGEKLQQVKGCLVKMQTALRQQLLLKVLQRDFPGHRVTTATAAAAASERVEKGALPVYSCSCSCAPHLHLEQQEVLFQGGKGSCMWWRQYYLLLGELAILKEKALYKAIDICLQPQEQSAPQEPTEAQKQLKQQQLQQPFGGQTKVTSVSVSKALTPDGEGPSILKGSSMGCRSSDPLLQSPLAPRKRKSQGGF</sequence>
<feature type="compositionally biased region" description="Basic residues" evidence="2">
    <location>
        <begin position="1542"/>
        <end position="1551"/>
    </location>
</feature>
<feature type="compositionally biased region" description="Polar residues" evidence="2">
    <location>
        <begin position="1497"/>
        <end position="1510"/>
    </location>
</feature>
<feature type="coiled-coil region" evidence="1">
    <location>
        <begin position="584"/>
        <end position="618"/>
    </location>
</feature>
<feature type="region of interest" description="Disordered" evidence="2">
    <location>
        <begin position="1477"/>
        <end position="1551"/>
    </location>
</feature>
<keyword evidence="4" id="KW-1185">Reference proteome</keyword>
<reference evidence="3" key="2">
    <citation type="submission" date="2013-10" db="EMBL/GenBank/DDBJ databases">
        <authorList>
            <person name="Aslett M."/>
        </authorList>
    </citation>
    <scope>NUCLEOTIDE SEQUENCE [LARGE SCALE GENOMIC DNA]</scope>
    <source>
        <strain evidence="3">Houghton</strain>
    </source>
</reference>
<feature type="compositionally biased region" description="Low complexity" evidence="2">
    <location>
        <begin position="1485"/>
        <end position="1495"/>
    </location>
</feature>
<dbReference type="Gene3D" id="3.40.50.150">
    <property type="entry name" value="Vaccinia Virus protein VP39"/>
    <property type="match status" value="1"/>
</dbReference>
<evidence type="ECO:0008006" key="5">
    <source>
        <dbReference type="Google" id="ProtNLM"/>
    </source>
</evidence>
<dbReference type="EMBL" id="HG670308">
    <property type="protein sequence ID" value="CDI76068.1"/>
    <property type="molecule type" value="Genomic_DNA"/>
</dbReference>
<accession>U6G9S8</accession>
<proteinExistence type="predicted"/>
<dbReference type="Proteomes" id="UP000018050">
    <property type="component" value="Unassembled WGS sequence"/>
</dbReference>